<organism evidence="2 3">
    <name type="scientific">Lagenidium giganteum</name>
    <dbReference type="NCBI Taxonomy" id="4803"/>
    <lineage>
        <taxon>Eukaryota</taxon>
        <taxon>Sar</taxon>
        <taxon>Stramenopiles</taxon>
        <taxon>Oomycota</taxon>
        <taxon>Peronosporomycetes</taxon>
        <taxon>Pythiales</taxon>
        <taxon>Pythiaceae</taxon>
    </lineage>
</organism>
<dbReference type="NCBIfam" id="TIGR01571">
    <property type="entry name" value="A_thal_Cys_rich"/>
    <property type="match status" value="1"/>
</dbReference>
<protein>
    <submittedName>
        <fullName evidence="2">Uncharacterized protein</fullName>
    </submittedName>
</protein>
<dbReference type="EMBL" id="DAKRPA010000136">
    <property type="protein sequence ID" value="DAZ97413.1"/>
    <property type="molecule type" value="Genomic_DNA"/>
</dbReference>
<dbReference type="PANTHER" id="PTHR15907">
    <property type="entry name" value="DUF614 FAMILY PROTEIN-RELATED"/>
    <property type="match status" value="1"/>
</dbReference>
<proteinExistence type="predicted"/>
<accession>A0AAV2YUE8</accession>
<sequence>MTCCCPWVSLAQIISRMGLAPYATAIKFLLGIFSLLMLPVIVVYIYAVSQVRGKVRARFDIPGSPLEDLLLSWCCGCCTVAQMATHVKSYKPGSCSFGPVSTLAPFEEA</sequence>
<feature type="transmembrane region" description="Helical" evidence="1">
    <location>
        <begin position="25"/>
        <end position="48"/>
    </location>
</feature>
<name>A0AAV2YUE8_9STRA</name>
<keyword evidence="1" id="KW-1133">Transmembrane helix</keyword>
<dbReference type="Pfam" id="PF04749">
    <property type="entry name" value="PLAC8"/>
    <property type="match status" value="1"/>
</dbReference>
<reference evidence="2" key="1">
    <citation type="submission" date="2022-11" db="EMBL/GenBank/DDBJ databases">
        <authorList>
            <person name="Morgan W.R."/>
            <person name="Tartar A."/>
        </authorList>
    </citation>
    <scope>NUCLEOTIDE SEQUENCE</scope>
    <source>
        <strain evidence="2">ARSEF 373</strain>
    </source>
</reference>
<dbReference type="Proteomes" id="UP001146120">
    <property type="component" value="Unassembled WGS sequence"/>
</dbReference>
<evidence type="ECO:0000256" key="1">
    <source>
        <dbReference type="SAM" id="Phobius"/>
    </source>
</evidence>
<dbReference type="InterPro" id="IPR006461">
    <property type="entry name" value="PLAC_motif_containing"/>
</dbReference>
<reference evidence="2" key="2">
    <citation type="journal article" date="2023" name="Microbiol Resour">
        <title>Decontamination and Annotation of the Draft Genome Sequence of the Oomycete Lagenidium giganteum ARSEF 373.</title>
        <authorList>
            <person name="Morgan W.R."/>
            <person name="Tartar A."/>
        </authorList>
    </citation>
    <scope>NUCLEOTIDE SEQUENCE</scope>
    <source>
        <strain evidence="2">ARSEF 373</strain>
    </source>
</reference>
<dbReference type="AlphaFoldDB" id="A0AAV2YUE8"/>
<evidence type="ECO:0000313" key="2">
    <source>
        <dbReference type="EMBL" id="DAZ97413.1"/>
    </source>
</evidence>
<keyword evidence="3" id="KW-1185">Reference proteome</keyword>
<comment type="caution">
    <text evidence="2">The sequence shown here is derived from an EMBL/GenBank/DDBJ whole genome shotgun (WGS) entry which is preliminary data.</text>
</comment>
<gene>
    <name evidence="2" type="ORF">N0F65_011297</name>
</gene>
<keyword evidence="1" id="KW-0812">Transmembrane</keyword>
<evidence type="ECO:0000313" key="3">
    <source>
        <dbReference type="Proteomes" id="UP001146120"/>
    </source>
</evidence>
<keyword evidence="1" id="KW-0472">Membrane</keyword>